<dbReference type="EC" id="3.1.21.2" evidence="11"/>
<sequence length="289" mass="32266">MKFGSHVSIRDGYSGAAKLAASMNASAFQYFPKNPRSLSIKDFNRDDAAACKHYCAGNGLESIAHTPYPTTLTPKTAPKRETVVDSLHNDLEIANACGSLGIVVHFGKQISPDDPLASYRLMIDMLNDVLREWKGNCKILLENTAGKPGTIGTTLEELIQVRNLCEHPEKIGFCLDTCHAFASGLWNGNNWNEVLDNGIELGYFDHLLAIHFNNSKYSPESGKDRHANIFDHGYITTDQFDQLLHTPPLRDIPFILETPKEEISHKDEIKQLQERWGDDKGNSGRKAER</sequence>
<name>A0A4Y9A9M7_9BACI</name>
<comment type="similarity">
    <text evidence="2">Belongs to the AP endonuclease 2 family.</text>
</comment>
<keyword evidence="7" id="KW-0862">Zinc</keyword>
<evidence type="ECO:0000256" key="3">
    <source>
        <dbReference type="ARBA" id="ARBA00022722"/>
    </source>
</evidence>
<evidence type="ECO:0000256" key="4">
    <source>
        <dbReference type="ARBA" id="ARBA00022723"/>
    </source>
</evidence>
<keyword evidence="6 11" id="KW-0378">Hydrolase</keyword>
<proteinExistence type="inferred from homology"/>
<dbReference type="AlphaFoldDB" id="A0A4Y9A9M7"/>
<dbReference type="PANTHER" id="PTHR21445:SF0">
    <property type="entry name" value="APURINIC-APYRIMIDINIC ENDONUCLEASE"/>
    <property type="match status" value="1"/>
</dbReference>
<comment type="cofactor">
    <cofactor evidence="1">
        <name>Zn(2+)</name>
        <dbReference type="ChEBI" id="CHEBI:29105"/>
    </cofactor>
</comment>
<dbReference type="Gene3D" id="3.20.20.150">
    <property type="entry name" value="Divalent-metal-dependent TIM barrel enzymes"/>
    <property type="match status" value="1"/>
</dbReference>
<organism evidence="11 12">
    <name type="scientific">Lentibacillus salicampi</name>
    <dbReference type="NCBI Taxonomy" id="175306"/>
    <lineage>
        <taxon>Bacteria</taxon>
        <taxon>Bacillati</taxon>
        <taxon>Bacillota</taxon>
        <taxon>Bacilli</taxon>
        <taxon>Bacillales</taxon>
        <taxon>Bacillaceae</taxon>
        <taxon>Lentibacillus</taxon>
    </lineage>
</organism>
<keyword evidence="12" id="KW-1185">Reference proteome</keyword>
<dbReference type="GO" id="GO:0003906">
    <property type="term" value="F:DNA-(apurinic or apyrimidinic site) endonuclease activity"/>
    <property type="evidence" value="ECO:0007669"/>
    <property type="project" value="TreeGrafter"/>
</dbReference>
<dbReference type="InterPro" id="IPR013022">
    <property type="entry name" value="Xyl_isomerase-like_TIM-brl"/>
</dbReference>
<dbReference type="InterPro" id="IPR036237">
    <property type="entry name" value="Xyl_isomerase-like_sf"/>
</dbReference>
<evidence type="ECO:0000256" key="2">
    <source>
        <dbReference type="ARBA" id="ARBA00005340"/>
    </source>
</evidence>
<evidence type="ECO:0000256" key="7">
    <source>
        <dbReference type="ARBA" id="ARBA00022833"/>
    </source>
</evidence>
<dbReference type="InterPro" id="IPR001719">
    <property type="entry name" value="AP_endonuc_2"/>
</dbReference>
<dbReference type="Proteomes" id="UP000298484">
    <property type="component" value="Unassembled WGS sequence"/>
</dbReference>
<evidence type="ECO:0000256" key="6">
    <source>
        <dbReference type="ARBA" id="ARBA00022801"/>
    </source>
</evidence>
<accession>A0A4Y9A9M7</accession>
<dbReference type="Pfam" id="PF01261">
    <property type="entry name" value="AP_endonuc_2"/>
    <property type="match status" value="1"/>
</dbReference>
<reference evidence="11 12" key="1">
    <citation type="submission" date="2019-03" db="EMBL/GenBank/DDBJ databases">
        <title>Genome sequence of Lentibacillus salicampi ATCC BAA-719.</title>
        <authorList>
            <person name="Maclea K.S."/>
            <person name="Simoes Junior M."/>
        </authorList>
    </citation>
    <scope>NUCLEOTIDE SEQUENCE [LARGE SCALE GENOMIC DNA]</scope>
    <source>
        <strain evidence="11 12">ATCC BAA-719</strain>
    </source>
</reference>
<gene>
    <name evidence="11" type="ORF">E4U82_11855</name>
</gene>
<dbReference type="EMBL" id="SRHY01000020">
    <property type="protein sequence ID" value="TFJ92513.1"/>
    <property type="molecule type" value="Genomic_DNA"/>
</dbReference>
<dbReference type="GO" id="GO:0008081">
    <property type="term" value="F:phosphoric diester hydrolase activity"/>
    <property type="evidence" value="ECO:0007669"/>
    <property type="project" value="TreeGrafter"/>
</dbReference>
<keyword evidence="4" id="KW-0479">Metal-binding</keyword>
<keyword evidence="3" id="KW-0540">Nuclease</keyword>
<dbReference type="InterPro" id="IPR018246">
    <property type="entry name" value="AP_endonuc_F2_Zn_BS"/>
</dbReference>
<evidence type="ECO:0000256" key="5">
    <source>
        <dbReference type="ARBA" id="ARBA00022763"/>
    </source>
</evidence>
<dbReference type="PANTHER" id="PTHR21445">
    <property type="entry name" value="ENDONUCLEASE IV ENDODEOXYRIBONUCLEASE IV"/>
    <property type="match status" value="1"/>
</dbReference>
<dbReference type="RefSeq" id="WP_135110397.1">
    <property type="nucleotide sequence ID" value="NZ_SRHY01000020.1"/>
</dbReference>
<evidence type="ECO:0000259" key="10">
    <source>
        <dbReference type="Pfam" id="PF01261"/>
    </source>
</evidence>
<evidence type="ECO:0000256" key="8">
    <source>
        <dbReference type="ARBA" id="ARBA00023204"/>
    </source>
</evidence>
<dbReference type="PROSITE" id="PS51432">
    <property type="entry name" value="AP_NUCLEASE_F2_4"/>
    <property type="match status" value="1"/>
</dbReference>
<dbReference type="GO" id="GO:0008833">
    <property type="term" value="F:deoxyribonuclease IV (phage-T4-induced) activity"/>
    <property type="evidence" value="ECO:0007669"/>
    <property type="project" value="UniProtKB-EC"/>
</dbReference>
<comment type="caution">
    <text evidence="11">The sequence shown here is derived from an EMBL/GenBank/DDBJ whole genome shotgun (WGS) entry which is preliminary data.</text>
</comment>
<feature type="domain" description="Xylose isomerase-like TIM barrel" evidence="10">
    <location>
        <begin position="18"/>
        <end position="271"/>
    </location>
</feature>
<dbReference type="GO" id="GO:0008270">
    <property type="term" value="F:zinc ion binding"/>
    <property type="evidence" value="ECO:0007669"/>
    <property type="project" value="InterPro"/>
</dbReference>
<evidence type="ECO:0000256" key="9">
    <source>
        <dbReference type="SAM" id="MobiDB-lite"/>
    </source>
</evidence>
<dbReference type="CDD" id="cd00019">
    <property type="entry name" value="AP2Ec"/>
    <property type="match status" value="1"/>
</dbReference>
<dbReference type="SMART" id="SM00518">
    <property type="entry name" value="AP2Ec"/>
    <property type="match status" value="1"/>
</dbReference>
<evidence type="ECO:0000313" key="12">
    <source>
        <dbReference type="Proteomes" id="UP000298484"/>
    </source>
</evidence>
<dbReference type="PROSITE" id="PS00730">
    <property type="entry name" value="AP_NUCLEASE_F2_2"/>
    <property type="match status" value="1"/>
</dbReference>
<dbReference type="OrthoDB" id="9805666at2"/>
<dbReference type="SUPFAM" id="SSF51658">
    <property type="entry name" value="Xylose isomerase-like"/>
    <property type="match status" value="1"/>
</dbReference>
<dbReference type="NCBIfam" id="TIGR00587">
    <property type="entry name" value="nfo"/>
    <property type="match status" value="1"/>
</dbReference>
<dbReference type="GO" id="GO:0006284">
    <property type="term" value="P:base-excision repair"/>
    <property type="evidence" value="ECO:0007669"/>
    <property type="project" value="TreeGrafter"/>
</dbReference>
<keyword evidence="8" id="KW-0234">DNA repair</keyword>
<protein>
    <submittedName>
        <fullName evidence="11">Deoxyribonuclease IV</fullName>
        <ecNumber evidence="11">3.1.21.2</ecNumber>
    </submittedName>
</protein>
<keyword evidence="5" id="KW-0227">DNA damage</keyword>
<dbReference type="GO" id="GO:0003677">
    <property type="term" value="F:DNA binding"/>
    <property type="evidence" value="ECO:0007669"/>
    <property type="project" value="InterPro"/>
</dbReference>
<evidence type="ECO:0000256" key="1">
    <source>
        <dbReference type="ARBA" id="ARBA00001947"/>
    </source>
</evidence>
<evidence type="ECO:0000313" key="11">
    <source>
        <dbReference type="EMBL" id="TFJ92513.1"/>
    </source>
</evidence>
<feature type="region of interest" description="Disordered" evidence="9">
    <location>
        <begin position="264"/>
        <end position="289"/>
    </location>
</feature>